<feature type="chain" id="PRO_5009581065" description="SipW-cognate class signal peptide" evidence="1">
    <location>
        <begin position="21"/>
        <end position="270"/>
    </location>
</feature>
<dbReference type="EMBL" id="MHCJ01000003">
    <property type="protein sequence ID" value="OGY18613.1"/>
    <property type="molecule type" value="Genomic_DNA"/>
</dbReference>
<feature type="signal peptide" evidence="1">
    <location>
        <begin position="1"/>
        <end position="20"/>
    </location>
</feature>
<sequence length="270" mass="28701">MKRFLLSVFTIAAVAGLAFGATSAFFSDTETSTGNTFAAGELDLHIDNTSYLNGALNPGTTWEPSDLTNQLFFNFLDVKPGDEGEDTVSIHVADNDAWACVDIDITENDDVSCTEPELADDGTCAEGDGVPDGDLTDGDLAGDLEFLFWTDDGDNVFEDDETPLTQGLASSVLNDVTWTLADADENNVGGIDGDPLDGDTTYHIGKAWCFGDLTLDATASGQGVNPTVDPGVECNGTLVDDASQSDKLMGDISFYAEQWRNNPNFQCGQD</sequence>
<accession>A0A1G1VT72</accession>
<organism evidence="2 3">
    <name type="scientific">Candidatus Chisholmbacteria bacterium RIFCSPHIGHO2_01_FULL_52_32</name>
    <dbReference type="NCBI Taxonomy" id="1797591"/>
    <lineage>
        <taxon>Bacteria</taxon>
        <taxon>Candidatus Chisholmiibacteriota</taxon>
    </lineage>
</organism>
<evidence type="ECO:0008006" key="4">
    <source>
        <dbReference type="Google" id="ProtNLM"/>
    </source>
</evidence>
<evidence type="ECO:0000313" key="2">
    <source>
        <dbReference type="EMBL" id="OGY18613.1"/>
    </source>
</evidence>
<evidence type="ECO:0000313" key="3">
    <source>
        <dbReference type="Proteomes" id="UP000179233"/>
    </source>
</evidence>
<dbReference type="InterPro" id="IPR022121">
    <property type="entry name" value="Peptidase_M73_camelysin"/>
</dbReference>
<comment type="caution">
    <text evidence="2">The sequence shown here is derived from an EMBL/GenBank/DDBJ whole genome shotgun (WGS) entry which is preliminary data.</text>
</comment>
<dbReference type="Proteomes" id="UP000179233">
    <property type="component" value="Unassembled WGS sequence"/>
</dbReference>
<dbReference type="InterPro" id="IPR023833">
    <property type="entry name" value="Signal_pept_SipW-depend-type"/>
</dbReference>
<name>A0A1G1VT72_9BACT</name>
<dbReference type="AlphaFoldDB" id="A0A1G1VT72"/>
<gene>
    <name evidence="2" type="ORF">A2786_03895</name>
</gene>
<dbReference type="Pfam" id="PF12389">
    <property type="entry name" value="Peptidase_M73"/>
    <property type="match status" value="1"/>
</dbReference>
<evidence type="ECO:0000256" key="1">
    <source>
        <dbReference type="SAM" id="SignalP"/>
    </source>
</evidence>
<dbReference type="NCBIfam" id="TIGR04088">
    <property type="entry name" value="cognate_SipW"/>
    <property type="match status" value="1"/>
</dbReference>
<protein>
    <recommendedName>
        <fullName evidence="4">SipW-cognate class signal peptide</fullName>
    </recommendedName>
</protein>
<keyword evidence="1" id="KW-0732">Signal</keyword>
<reference evidence="2 3" key="1">
    <citation type="journal article" date="2016" name="Nat. Commun.">
        <title>Thousands of microbial genomes shed light on interconnected biogeochemical processes in an aquifer system.</title>
        <authorList>
            <person name="Anantharaman K."/>
            <person name="Brown C.T."/>
            <person name="Hug L.A."/>
            <person name="Sharon I."/>
            <person name="Castelle C.J."/>
            <person name="Probst A.J."/>
            <person name="Thomas B.C."/>
            <person name="Singh A."/>
            <person name="Wilkins M.J."/>
            <person name="Karaoz U."/>
            <person name="Brodie E.L."/>
            <person name="Williams K.H."/>
            <person name="Hubbard S.S."/>
            <person name="Banfield J.F."/>
        </authorList>
    </citation>
    <scope>NUCLEOTIDE SEQUENCE [LARGE SCALE GENOMIC DNA]</scope>
</reference>
<proteinExistence type="predicted"/>